<protein>
    <recommendedName>
        <fullName evidence="7">Leucine-rich repeat protein</fullName>
    </recommendedName>
</protein>
<dbReference type="GeneID" id="109405759"/>
<keyword evidence="1" id="KW-0433">Leucine-rich repeat</keyword>
<reference evidence="6" key="1">
    <citation type="journal article" date="2015" name="Proc. Natl. Acad. Sci. U.S.A.">
        <title>Genome sequence of the Asian Tiger mosquito, Aedes albopictus, reveals insights into its biology, genetics, and evolution.</title>
        <authorList>
            <person name="Chen X.G."/>
            <person name="Jiang X."/>
            <person name="Gu J."/>
            <person name="Xu M."/>
            <person name="Wu Y."/>
            <person name="Deng Y."/>
            <person name="Zhang C."/>
            <person name="Bonizzoni M."/>
            <person name="Dermauw W."/>
            <person name="Vontas J."/>
            <person name="Armbruster P."/>
            <person name="Huang X."/>
            <person name="Yang Y."/>
            <person name="Zhang H."/>
            <person name="He W."/>
            <person name="Peng H."/>
            <person name="Liu Y."/>
            <person name="Wu K."/>
            <person name="Chen J."/>
            <person name="Lirakis M."/>
            <person name="Topalis P."/>
            <person name="Van Leeuwen T."/>
            <person name="Hall A.B."/>
            <person name="Jiang X."/>
            <person name="Thorpe C."/>
            <person name="Mueller R.L."/>
            <person name="Sun C."/>
            <person name="Waterhouse R.M."/>
            <person name="Yan G."/>
            <person name="Tu Z.J."/>
            <person name="Fang X."/>
            <person name="James A.A."/>
        </authorList>
    </citation>
    <scope>NUCLEOTIDE SEQUENCE [LARGE SCALE GENOMIC DNA]</scope>
    <source>
        <strain evidence="6">Foshan</strain>
    </source>
</reference>
<keyword evidence="2" id="KW-0677">Repeat</keyword>
<evidence type="ECO:0000256" key="4">
    <source>
        <dbReference type="SAM" id="SignalP"/>
    </source>
</evidence>
<accession>A0ABM1Z117</accession>
<feature type="chain" id="PRO_5045234875" description="Leucine-rich repeat protein" evidence="4">
    <location>
        <begin position="20"/>
        <end position="396"/>
    </location>
</feature>
<dbReference type="RefSeq" id="XP_019534370.2">
    <property type="nucleotide sequence ID" value="XM_019678825.3"/>
</dbReference>
<evidence type="ECO:0008006" key="7">
    <source>
        <dbReference type="Google" id="ProtNLM"/>
    </source>
</evidence>
<feature type="coiled-coil region" evidence="3">
    <location>
        <begin position="308"/>
        <end position="374"/>
    </location>
</feature>
<dbReference type="PANTHER" id="PTHR45617">
    <property type="entry name" value="LEUCINE RICH REPEAT FAMILY PROTEIN"/>
    <property type="match status" value="1"/>
</dbReference>
<dbReference type="Gene3D" id="3.80.10.10">
    <property type="entry name" value="Ribonuclease Inhibitor"/>
    <property type="match status" value="1"/>
</dbReference>
<dbReference type="EnsemblMetazoa" id="AALFPA23_013985.R20301">
    <property type="protein sequence ID" value="AALFPA23_013985.P20301"/>
    <property type="gene ID" value="AALFPA23_013985"/>
</dbReference>
<dbReference type="PANTHER" id="PTHR45617:SF181">
    <property type="entry name" value="LP04042P"/>
    <property type="match status" value="1"/>
</dbReference>
<evidence type="ECO:0000313" key="5">
    <source>
        <dbReference type="EnsemblMetazoa" id="AALFPA23_013985.P20301"/>
    </source>
</evidence>
<evidence type="ECO:0000256" key="3">
    <source>
        <dbReference type="SAM" id="Coils"/>
    </source>
</evidence>
<name>A0ABM1Z117_AEDAL</name>
<dbReference type="Proteomes" id="UP000069940">
    <property type="component" value="Unassembled WGS sequence"/>
</dbReference>
<dbReference type="InterPro" id="IPR003591">
    <property type="entry name" value="Leu-rich_rpt_typical-subtyp"/>
</dbReference>
<dbReference type="PROSITE" id="PS51450">
    <property type="entry name" value="LRR"/>
    <property type="match status" value="1"/>
</dbReference>
<evidence type="ECO:0000256" key="2">
    <source>
        <dbReference type="ARBA" id="ARBA00022737"/>
    </source>
</evidence>
<evidence type="ECO:0000256" key="1">
    <source>
        <dbReference type="ARBA" id="ARBA00022614"/>
    </source>
</evidence>
<dbReference type="SUPFAM" id="SSF52058">
    <property type="entry name" value="L domain-like"/>
    <property type="match status" value="1"/>
</dbReference>
<dbReference type="Pfam" id="PF13855">
    <property type="entry name" value="LRR_8"/>
    <property type="match status" value="1"/>
</dbReference>
<keyword evidence="3" id="KW-0175">Coiled coil</keyword>
<dbReference type="SMART" id="SM00369">
    <property type="entry name" value="LRR_TYP"/>
    <property type="match status" value="3"/>
</dbReference>
<dbReference type="InterPro" id="IPR032675">
    <property type="entry name" value="LRR_dom_sf"/>
</dbReference>
<feature type="signal peptide" evidence="4">
    <location>
        <begin position="1"/>
        <end position="19"/>
    </location>
</feature>
<keyword evidence="6" id="KW-1185">Reference proteome</keyword>
<reference evidence="5" key="2">
    <citation type="submission" date="2025-05" db="UniProtKB">
        <authorList>
            <consortium name="EnsemblMetazoa"/>
        </authorList>
    </citation>
    <scope>IDENTIFICATION</scope>
    <source>
        <strain evidence="5">Foshan</strain>
    </source>
</reference>
<sequence length="396" mass="45632">MNNLLMLCCLIFIQPLISSAKFYPCDRKLIGSTCYVLNITIEPEESHATVMFEDARRLVIEHSAIPTFSELLFHNLPDVESITLKGGNITAVNFSSDTLTSLRIDKTGLQNLSISPEPNHSLNTLLINRNFIVTLPKSIRYLYALSILDLSQNRIEYINLDWFQQMNNLLVLDLSWNRIARMDASSELRLPRLKNFFVSYNHLSQIPWFPIGFPKLERIRLAENYWNCAWVASMRKQIWDRRIRLFDSDGACSENSEGGLCCYDQVPVDIPARYELIEIEFQEQADGVIFEKKAPEPARMMLAEQPAVDGEEKTCVRLGDKIQSLKREMLALVKQKAEMEQQYSKKVAAMQETLRSVREDLEAAEQEVTRYRYKERMDMIDRTGRISTGTEPIANA</sequence>
<proteinExistence type="predicted"/>
<keyword evidence="4" id="KW-0732">Signal</keyword>
<evidence type="ECO:0000313" key="6">
    <source>
        <dbReference type="Proteomes" id="UP000069940"/>
    </source>
</evidence>
<organism evidence="5 6">
    <name type="scientific">Aedes albopictus</name>
    <name type="common">Asian tiger mosquito</name>
    <name type="synonym">Stegomyia albopicta</name>
    <dbReference type="NCBI Taxonomy" id="7160"/>
    <lineage>
        <taxon>Eukaryota</taxon>
        <taxon>Metazoa</taxon>
        <taxon>Ecdysozoa</taxon>
        <taxon>Arthropoda</taxon>
        <taxon>Hexapoda</taxon>
        <taxon>Insecta</taxon>
        <taxon>Pterygota</taxon>
        <taxon>Neoptera</taxon>
        <taxon>Endopterygota</taxon>
        <taxon>Diptera</taxon>
        <taxon>Nematocera</taxon>
        <taxon>Culicoidea</taxon>
        <taxon>Culicidae</taxon>
        <taxon>Culicinae</taxon>
        <taxon>Aedini</taxon>
        <taxon>Aedes</taxon>
        <taxon>Stegomyia</taxon>
    </lineage>
</organism>
<dbReference type="InterPro" id="IPR001611">
    <property type="entry name" value="Leu-rich_rpt"/>
</dbReference>